<dbReference type="InterPro" id="IPR049940">
    <property type="entry name" value="GluQ/Sye"/>
</dbReference>
<dbReference type="SUPFAM" id="SSF52374">
    <property type="entry name" value="Nucleotidylyl transferase"/>
    <property type="match status" value="1"/>
</dbReference>
<proteinExistence type="inferred from homology"/>
<evidence type="ECO:0000313" key="10">
    <source>
        <dbReference type="EMBL" id="HGT37798.1"/>
    </source>
</evidence>
<dbReference type="EC" id="6.1.1.17" evidence="7"/>
<dbReference type="GO" id="GO:0004818">
    <property type="term" value="F:glutamate-tRNA ligase activity"/>
    <property type="evidence" value="ECO:0007669"/>
    <property type="project" value="UniProtKB-UniRule"/>
</dbReference>
<keyword evidence="5 7" id="KW-0648">Protein biosynthesis</keyword>
<evidence type="ECO:0000259" key="9">
    <source>
        <dbReference type="Pfam" id="PF19269"/>
    </source>
</evidence>
<keyword evidence="4 7" id="KW-0067">ATP-binding</keyword>
<accession>A0A7C4LJX9</accession>
<dbReference type="HAMAP" id="MF_00022">
    <property type="entry name" value="Glu_tRNA_synth_type1"/>
    <property type="match status" value="1"/>
</dbReference>
<organism evidence="10">
    <name type="scientific">Schlesneria paludicola</name>
    <dbReference type="NCBI Taxonomy" id="360056"/>
    <lineage>
        <taxon>Bacteria</taxon>
        <taxon>Pseudomonadati</taxon>
        <taxon>Planctomycetota</taxon>
        <taxon>Planctomycetia</taxon>
        <taxon>Planctomycetales</taxon>
        <taxon>Planctomycetaceae</taxon>
        <taxon>Schlesneria</taxon>
    </lineage>
</organism>
<dbReference type="NCBIfam" id="TIGR00464">
    <property type="entry name" value="gltX_bact"/>
    <property type="match status" value="1"/>
</dbReference>
<feature type="short sequence motif" description="'KMSKS' region" evidence="7">
    <location>
        <begin position="251"/>
        <end position="255"/>
    </location>
</feature>
<dbReference type="InterPro" id="IPR014729">
    <property type="entry name" value="Rossmann-like_a/b/a_fold"/>
</dbReference>
<comment type="catalytic activity">
    <reaction evidence="7">
        <text>tRNA(Glu) + L-glutamate + ATP = L-glutamyl-tRNA(Glu) + AMP + diphosphate</text>
        <dbReference type="Rhea" id="RHEA:23540"/>
        <dbReference type="Rhea" id="RHEA-COMP:9663"/>
        <dbReference type="Rhea" id="RHEA-COMP:9680"/>
        <dbReference type="ChEBI" id="CHEBI:29985"/>
        <dbReference type="ChEBI" id="CHEBI:30616"/>
        <dbReference type="ChEBI" id="CHEBI:33019"/>
        <dbReference type="ChEBI" id="CHEBI:78442"/>
        <dbReference type="ChEBI" id="CHEBI:78520"/>
        <dbReference type="ChEBI" id="CHEBI:456215"/>
        <dbReference type="EC" id="6.1.1.17"/>
    </reaction>
</comment>
<dbReference type="Pfam" id="PF19269">
    <property type="entry name" value="Anticodon_2"/>
    <property type="match status" value="1"/>
</dbReference>
<dbReference type="InterPro" id="IPR008925">
    <property type="entry name" value="aa_tRNA-synth_I_cd-bd_sf"/>
</dbReference>
<evidence type="ECO:0000256" key="3">
    <source>
        <dbReference type="ARBA" id="ARBA00022741"/>
    </source>
</evidence>
<dbReference type="Pfam" id="PF00749">
    <property type="entry name" value="tRNA-synt_1c"/>
    <property type="match status" value="2"/>
</dbReference>
<evidence type="ECO:0000256" key="6">
    <source>
        <dbReference type="ARBA" id="ARBA00023146"/>
    </source>
</evidence>
<dbReference type="InterPro" id="IPR033910">
    <property type="entry name" value="GluRS_core"/>
</dbReference>
<dbReference type="PANTHER" id="PTHR43311">
    <property type="entry name" value="GLUTAMATE--TRNA LIGASE"/>
    <property type="match status" value="1"/>
</dbReference>
<evidence type="ECO:0000256" key="4">
    <source>
        <dbReference type="ARBA" id="ARBA00022840"/>
    </source>
</evidence>
<comment type="subcellular location">
    <subcellularLocation>
        <location evidence="7">Cytoplasm</location>
    </subcellularLocation>
</comment>
<gene>
    <name evidence="7 10" type="primary">gltX</name>
    <name evidence="10" type="ORF">ENS64_00795</name>
</gene>
<dbReference type="InterPro" id="IPR045462">
    <property type="entry name" value="aa-tRNA-synth_I_cd-bd"/>
</dbReference>
<dbReference type="AlphaFoldDB" id="A0A7C4LJX9"/>
<feature type="binding site" evidence="7">
    <location>
        <position position="254"/>
    </location>
    <ligand>
        <name>ATP</name>
        <dbReference type="ChEBI" id="CHEBI:30616"/>
    </ligand>
</feature>
<dbReference type="GO" id="GO:0005829">
    <property type="term" value="C:cytosol"/>
    <property type="evidence" value="ECO:0007669"/>
    <property type="project" value="TreeGrafter"/>
</dbReference>
<dbReference type="EMBL" id="DSVQ01000003">
    <property type="protein sequence ID" value="HGT37798.1"/>
    <property type="molecule type" value="Genomic_DNA"/>
</dbReference>
<evidence type="ECO:0000256" key="2">
    <source>
        <dbReference type="ARBA" id="ARBA00022598"/>
    </source>
</evidence>
<sequence>MTVRTRFAPSPTGYMHIGGMRTALFCWLWARHNQGTFILRIDDTDAQRNLDAALDPIFRAFRWLGLRWDEGPEVGGPCGPYFQSQRQHLYRAALDTLLAAGHAYRDFDTAEQIAEDRQQAEAQKRPYLSSRRSLELAPAVRERWVAEGRPHVVRLLVPRERKVAVDDAVRGHVEWDCGLMPDPVLMRSDGSFLYNFATVVDDAHMQITHVIRAEEHLTNTAVQVLLHEALQHPPPVFAHIPFITAPGSTKKLSKRDLDKLRQSPQLKKLFERADAVFPRLGLGNSTTLSPLMVEYYERLGYLPEALLNTLARLGWSLDDKTEIMSLPTIIEHFTLERIVKAPAGFDPEKLQSFQAHWMGQRSLDEKVEGVLPFLKALPAFAGAADGPPAVDREYLRRVLLAIGDRLKVFSDILEFDEFFQAGDEPAYDEKAFRVRFLEAPEADGLLAALRDELAAAEPFEASHLETVVHDVAARQGLKMGQIVHPLRLAVTGKSTGVGLFEALALFGRERCLRRIDHARQQIARARTGAS</sequence>
<comment type="function">
    <text evidence="7">Catalyzes the attachment of glutamate to tRNA(Glu) in a two-step reaction: glutamate is first activated by ATP to form Glu-AMP and then transferred to the acceptor end of tRNA(Glu).</text>
</comment>
<comment type="subunit">
    <text evidence="7">Monomer.</text>
</comment>
<feature type="domain" description="Aminoacyl-tRNA synthetase class I anticodon-binding" evidence="9">
    <location>
        <begin position="370"/>
        <end position="518"/>
    </location>
</feature>
<evidence type="ECO:0000256" key="5">
    <source>
        <dbReference type="ARBA" id="ARBA00022917"/>
    </source>
</evidence>
<dbReference type="GO" id="GO:0005524">
    <property type="term" value="F:ATP binding"/>
    <property type="evidence" value="ECO:0007669"/>
    <property type="project" value="UniProtKB-UniRule"/>
</dbReference>
<comment type="caution">
    <text evidence="10">The sequence shown here is derived from an EMBL/GenBank/DDBJ whole genome shotgun (WGS) entry which is preliminary data.</text>
</comment>
<evidence type="ECO:0000259" key="8">
    <source>
        <dbReference type="Pfam" id="PF00749"/>
    </source>
</evidence>
<dbReference type="InterPro" id="IPR020751">
    <property type="entry name" value="aa-tRNA-synth_I_codon-bd_sub2"/>
</dbReference>
<evidence type="ECO:0000256" key="7">
    <source>
        <dbReference type="HAMAP-Rule" id="MF_00022"/>
    </source>
</evidence>
<keyword evidence="3 7" id="KW-0547">Nucleotide-binding</keyword>
<dbReference type="GO" id="GO:0006424">
    <property type="term" value="P:glutamyl-tRNA aminoacylation"/>
    <property type="evidence" value="ECO:0007669"/>
    <property type="project" value="UniProtKB-UniRule"/>
</dbReference>
<protein>
    <recommendedName>
        <fullName evidence="7">Glutamate--tRNA ligase</fullName>
        <ecNumber evidence="7">6.1.1.17</ecNumber>
    </recommendedName>
    <alternativeName>
        <fullName evidence="7">Glutamyl-tRNA synthetase</fullName>
        <shortName evidence="7">GluRS</shortName>
    </alternativeName>
</protein>
<evidence type="ECO:0000256" key="1">
    <source>
        <dbReference type="ARBA" id="ARBA00007894"/>
    </source>
</evidence>
<comment type="caution">
    <text evidence="7">Lacks conserved residue(s) required for the propagation of feature annotation.</text>
</comment>
<name>A0A7C4LJX9_9PLAN</name>
<dbReference type="InterPro" id="IPR020058">
    <property type="entry name" value="Glu/Gln-tRNA-synth_Ib_cat-dom"/>
</dbReference>
<dbReference type="SUPFAM" id="SSF48163">
    <property type="entry name" value="An anticodon-binding domain of class I aminoacyl-tRNA synthetases"/>
    <property type="match status" value="1"/>
</dbReference>
<comment type="similarity">
    <text evidence="1 7">Belongs to the class-I aminoacyl-tRNA synthetase family. Glutamate--tRNA ligase type 1 subfamily.</text>
</comment>
<dbReference type="PROSITE" id="PS00178">
    <property type="entry name" value="AA_TRNA_LIGASE_I"/>
    <property type="match status" value="1"/>
</dbReference>
<reference evidence="10" key="1">
    <citation type="journal article" date="2020" name="mSystems">
        <title>Genome- and Community-Level Interaction Insights into Carbon Utilization and Element Cycling Functions of Hydrothermarchaeota in Hydrothermal Sediment.</title>
        <authorList>
            <person name="Zhou Z."/>
            <person name="Liu Y."/>
            <person name="Xu W."/>
            <person name="Pan J."/>
            <person name="Luo Z.H."/>
            <person name="Li M."/>
        </authorList>
    </citation>
    <scope>NUCLEOTIDE SEQUENCE [LARGE SCALE GENOMIC DNA]</scope>
    <source>
        <strain evidence="10">SpSt-508</strain>
    </source>
</reference>
<keyword evidence="6 7" id="KW-0030">Aminoacyl-tRNA synthetase</keyword>
<keyword evidence="2 7" id="KW-0436">Ligase</keyword>
<dbReference type="InterPro" id="IPR000924">
    <property type="entry name" value="Glu/Gln-tRNA-synth"/>
</dbReference>
<dbReference type="Gene3D" id="1.10.10.350">
    <property type="match status" value="1"/>
</dbReference>
<dbReference type="InterPro" id="IPR004527">
    <property type="entry name" value="Glu-tRNA-ligase_bac/mito"/>
</dbReference>
<dbReference type="Gene3D" id="3.40.50.620">
    <property type="entry name" value="HUPs"/>
    <property type="match status" value="1"/>
</dbReference>
<dbReference type="GO" id="GO:0008270">
    <property type="term" value="F:zinc ion binding"/>
    <property type="evidence" value="ECO:0007669"/>
    <property type="project" value="InterPro"/>
</dbReference>
<dbReference type="GO" id="GO:0000049">
    <property type="term" value="F:tRNA binding"/>
    <property type="evidence" value="ECO:0007669"/>
    <property type="project" value="InterPro"/>
</dbReference>
<feature type="domain" description="Glutamyl/glutaminyl-tRNA synthetase class Ib catalytic" evidence="8">
    <location>
        <begin position="293"/>
        <end position="351"/>
    </location>
</feature>
<feature type="short sequence motif" description="'HIGH' region" evidence="7">
    <location>
        <begin position="9"/>
        <end position="19"/>
    </location>
</feature>
<dbReference type="CDD" id="cd00808">
    <property type="entry name" value="GluRS_core"/>
    <property type="match status" value="1"/>
</dbReference>
<feature type="domain" description="Glutamyl/glutaminyl-tRNA synthetase class Ib catalytic" evidence="8">
    <location>
        <begin position="3"/>
        <end position="268"/>
    </location>
</feature>
<dbReference type="PANTHER" id="PTHR43311:SF2">
    <property type="entry name" value="GLUTAMATE--TRNA LIGASE, MITOCHONDRIAL-RELATED"/>
    <property type="match status" value="1"/>
</dbReference>
<dbReference type="PRINTS" id="PR00987">
    <property type="entry name" value="TRNASYNTHGLU"/>
</dbReference>
<dbReference type="InterPro" id="IPR001412">
    <property type="entry name" value="aa-tRNA-synth_I_CS"/>
</dbReference>
<keyword evidence="7" id="KW-0963">Cytoplasm</keyword>